<gene>
    <name evidence="1" type="ORF">DERYTH_LOCUS15535</name>
</gene>
<dbReference type="Proteomes" id="UP000789405">
    <property type="component" value="Unassembled WGS sequence"/>
</dbReference>
<dbReference type="AlphaFoldDB" id="A0A9N9IHG5"/>
<proteinExistence type="predicted"/>
<reference evidence="1" key="1">
    <citation type="submission" date="2021-06" db="EMBL/GenBank/DDBJ databases">
        <authorList>
            <person name="Kallberg Y."/>
            <person name="Tangrot J."/>
            <person name="Rosling A."/>
        </authorList>
    </citation>
    <scope>NUCLEOTIDE SEQUENCE</scope>
    <source>
        <strain evidence="1">MA453B</strain>
    </source>
</reference>
<accession>A0A9N9IHG5</accession>
<organism evidence="1 2">
    <name type="scientific">Dentiscutata erythropus</name>
    <dbReference type="NCBI Taxonomy" id="1348616"/>
    <lineage>
        <taxon>Eukaryota</taxon>
        <taxon>Fungi</taxon>
        <taxon>Fungi incertae sedis</taxon>
        <taxon>Mucoromycota</taxon>
        <taxon>Glomeromycotina</taxon>
        <taxon>Glomeromycetes</taxon>
        <taxon>Diversisporales</taxon>
        <taxon>Gigasporaceae</taxon>
        <taxon>Dentiscutata</taxon>
    </lineage>
</organism>
<sequence>MENFLTINEKLEDFFVINEKNKDQEYFIGEASNNFMNKGAINSEFEISLLKDFVEDNKFESDDLQEIDSLDDEKENSDLIHKNSLL</sequence>
<keyword evidence="2" id="KW-1185">Reference proteome</keyword>
<dbReference type="EMBL" id="CAJVPY010012684">
    <property type="protein sequence ID" value="CAG8735731.1"/>
    <property type="molecule type" value="Genomic_DNA"/>
</dbReference>
<evidence type="ECO:0000313" key="1">
    <source>
        <dbReference type="EMBL" id="CAG8735731.1"/>
    </source>
</evidence>
<protein>
    <submittedName>
        <fullName evidence="1">25688_t:CDS:1</fullName>
    </submittedName>
</protein>
<comment type="caution">
    <text evidence="1">The sequence shown here is derived from an EMBL/GenBank/DDBJ whole genome shotgun (WGS) entry which is preliminary data.</text>
</comment>
<evidence type="ECO:0000313" key="2">
    <source>
        <dbReference type="Proteomes" id="UP000789405"/>
    </source>
</evidence>
<name>A0A9N9IHG5_9GLOM</name>